<evidence type="ECO:0000313" key="3">
    <source>
        <dbReference type="Proteomes" id="UP000092461"/>
    </source>
</evidence>
<dbReference type="VEuPathDB" id="VectorBase:LLONM1_004545"/>
<feature type="region of interest" description="Disordered" evidence="1">
    <location>
        <begin position="40"/>
        <end position="61"/>
    </location>
</feature>
<protein>
    <submittedName>
        <fullName evidence="2">Uncharacterized protein</fullName>
    </submittedName>
</protein>
<dbReference type="VEuPathDB" id="VectorBase:LLOJ001021"/>
<proteinExistence type="predicted"/>
<name>A0A1B0GH46_LUTLO</name>
<accession>A0A1B0GH46</accession>
<evidence type="ECO:0000256" key="1">
    <source>
        <dbReference type="SAM" id="MobiDB-lite"/>
    </source>
</evidence>
<dbReference type="EMBL" id="AJWK01003964">
    <property type="status" value="NOT_ANNOTATED_CDS"/>
    <property type="molecule type" value="Genomic_DNA"/>
</dbReference>
<evidence type="ECO:0000313" key="2">
    <source>
        <dbReference type="EnsemblMetazoa" id="LLOJ001021-PA"/>
    </source>
</evidence>
<organism evidence="2 3">
    <name type="scientific">Lutzomyia longipalpis</name>
    <name type="common">Sand fly</name>
    <dbReference type="NCBI Taxonomy" id="7200"/>
    <lineage>
        <taxon>Eukaryota</taxon>
        <taxon>Metazoa</taxon>
        <taxon>Ecdysozoa</taxon>
        <taxon>Arthropoda</taxon>
        <taxon>Hexapoda</taxon>
        <taxon>Insecta</taxon>
        <taxon>Pterygota</taxon>
        <taxon>Neoptera</taxon>
        <taxon>Endopterygota</taxon>
        <taxon>Diptera</taxon>
        <taxon>Nematocera</taxon>
        <taxon>Psychodoidea</taxon>
        <taxon>Psychodidae</taxon>
        <taxon>Lutzomyia</taxon>
        <taxon>Lutzomyia</taxon>
    </lineage>
</organism>
<dbReference type="AlphaFoldDB" id="A0A1B0GH46"/>
<dbReference type="EnsemblMetazoa" id="LLOJ001021-RA">
    <property type="protein sequence ID" value="LLOJ001021-PA"/>
    <property type="gene ID" value="LLOJ001021"/>
</dbReference>
<keyword evidence="3" id="KW-1185">Reference proteome</keyword>
<sequence length="424" mass="43906">MERLAKEKISSQQRIIVLKRELSSQYENIDFSTILPESDIPTSSIRERESSTEPLMPSSSIAPVRYGSSSSLASLTNVMSPSPGPVQISSGQIGSPVIASPTRKSTVSPHPAGSLSSHTLITPKNLFSTTTASLITDPISSGLISSTAVKIAMPGGATFTNPQSIATIGALNFTTTEEINSGMLTATNSSIPLSLNSTHHSQALQIISTAASGRDLMGKNGIRSQTELRDTSPPSLVINGKEQPKLDLLTTAAAGTTKLDTEPPTKVIKLINGSIALASVDKESKIIPSGQLTLSQMMGGSSLVVSPIPFLTPSQSLRVIGSSANGLATIELNPASASTRTQGHHTVPQTSAAQLHKLLATGQTAACTTTMVSTSGVNTSVPSVQPELARLPGGAELNVLPTGPNGAIYRGQSGKLAIVNNGFR</sequence>
<dbReference type="Proteomes" id="UP000092461">
    <property type="component" value="Unassembled WGS sequence"/>
</dbReference>
<reference evidence="2" key="1">
    <citation type="submission" date="2020-05" db="UniProtKB">
        <authorList>
            <consortium name="EnsemblMetazoa"/>
        </authorList>
    </citation>
    <scope>IDENTIFICATION</scope>
    <source>
        <strain evidence="2">Jacobina</strain>
    </source>
</reference>